<evidence type="ECO:0000313" key="1">
    <source>
        <dbReference type="EMBL" id="MDC3983243.1"/>
    </source>
</evidence>
<gene>
    <name evidence="1" type="ORF">KEG57_22210</name>
    <name evidence="2" type="ORF">KEG57_32165</name>
</gene>
<protein>
    <submittedName>
        <fullName evidence="2">Uncharacterized protein</fullName>
    </submittedName>
</protein>
<dbReference type="EMBL" id="JAGTJJ010000026">
    <property type="protein sequence ID" value="MDC3985177.1"/>
    <property type="molecule type" value="Genomic_DNA"/>
</dbReference>
<dbReference type="AlphaFoldDB" id="A0A9X4AWC8"/>
<organism evidence="2 3">
    <name type="scientific">Polyangium jinanense</name>
    <dbReference type="NCBI Taxonomy" id="2829994"/>
    <lineage>
        <taxon>Bacteria</taxon>
        <taxon>Pseudomonadati</taxon>
        <taxon>Myxococcota</taxon>
        <taxon>Polyangia</taxon>
        <taxon>Polyangiales</taxon>
        <taxon>Polyangiaceae</taxon>
        <taxon>Polyangium</taxon>
    </lineage>
</organism>
<sequence length="259" mass="27192">MALDLTTISPEARAVFIKDGERWSSEDTLEQANQTLNAYKTHGPKLAASGFAPDDAAELSDARDLLIQAGVGREVKRTNKMLDTAAHATAMRDGQGVRLRARSVLAGAKRVLLVAGHTEAVQRIEVLLERESAAAEDAEGLAKQLDALCAVLKEPAVAEAAQKRGGAQAALDLEVKATALRVAAKAKAEPKGTPVETETLDLIDGLIVSLARTAREAAEAAARELGEPAIATAFELSALYKRRGKKKADEPNGGGPQGS</sequence>
<dbReference type="RefSeq" id="WP_272421060.1">
    <property type="nucleotide sequence ID" value="NZ_JAGTJJ010000012.1"/>
</dbReference>
<dbReference type="EMBL" id="JAGTJJ010000012">
    <property type="protein sequence ID" value="MDC3983243.1"/>
    <property type="molecule type" value="Genomic_DNA"/>
</dbReference>
<reference evidence="2 3" key="1">
    <citation type="submission" date="2021-04" db="EMBL/GenBank/DDBJ databases">
        <title>Genome analysis of Polyangium sp.</title>
        <authorList>
            <person name="Li Y."/>
            <person name="Wang J."/>
        </authorList>
    </citation>
    <scope>NUCLEOTIDE SEQUENCE [LARGE SCALE GENOMIC DNA]</scope>
    <source>
        <strain evidence="2 3">SDU14</strain>
    </source>
</reference>
<keyword evidence="3" id="KW-1185">Reference proteome</keyword>
<proteinExistence type="predicted"/>
<evidence type="ECO:0000313" key="3">
    <source>
        <dbReference type="Proteomes" id="UP001151081"/>
    </source>
</evidence>
<accession>A0A9X4AWC8</accession>
<evidence type="ECO:0000313" key="2">
    <source>
        <dbReference type="EMBL" id="MDC3985177.1"/>
    </source>
</evidence>
<name>A0A9X4AWC8_9BACT</name>
<dbReference type="Proteomes" id="UP001151081">
    <property type="component" value="Unassembled WGS sequence"/>
</dbReference>
<comment type="caution">
    <text evidence="2">The sequence shown here is derived from an EMBL/GenBank/DDBJ whole genome shotgun (WGS) entry which is preliminary data.</text>
</comment>